<evidence type="ECO:0000256" key="7">
    <source>
        <dbReference type="ARBA" id="ARBA00023136"/>
    </source>
</evidence>
<keyword evidence="9" id="KW-0119">Carbohydrate metabolism</keyword>
<evidence type="ECO:0000256" key="3">
    <source>
        <dbReference type="ARBA" id="ARBA00022679"/>
    </source>
</evidence>
<evidence type="ECO:0000256" key="1">
    <source>
        <dbReference type="ARBA" id="ARBA00004323"/>
    </source>
</evidence>
<dbReference type="Pfam" id="PF03567">
    <property type="entry name" value="Sulfotransfer_2"/>
    <property type="match status" value="1"/>
</dbReference>
<protein>
    <recommendedName>
        <fullName evidence="9">Carbohydrate sulfotransferase</fullName>
        <ecNumber evidence="9">2.8.2.-</ecNumber>
    </recommendedName>
</protein>
<dbReference type="EC" id="2.8.2.-" evidence="9"/>
<evidence type="ECO:0000256" key="4">
    <source>
        <dbReference type="ARBA" id="ARBA00022692"/>
    </source>
</evidence>
<name>A0ABM4D4V7_HYDVU</name>
<dbReference type="PANTHER" id="PTHR12137">
    <property type="entry name" value="CARBOHYDRATE SULFOTRANSFERASE"/>
    <property type="match status" value="1"/>
</dbReference>
<keyword evidence="9" id="KW-0735">Signal-anchor</keyword>
<keyword evidence="6 9" id="KW-0333">Golgi apparatus</keyword>
<proteinExistence type="inferred from homology"/>
<evidence type="ECO:0000313" key="10">
    <source>
        <dbReference type="Proteomes" id="UP001652625"/>
    </source>
</evidence>
<evidence type="ECO:0000256" key="8">
    <source>
        <dbReference type="ARBA" id="ARBA00023180"/>
    </source>
</evidence>
<dbReference type="InterPro" id="IPR018011">
    <property type="entry name" value="Carb_sulfotrans_8-10"/>
</dbReference>
<reference evidence="11" key="1">
    <citation type="submission" date="2025-08" db="UniProtKB">
        <authorList>
            <consortium name="RefSeq"/>
        </authorList>
    </citation>
    <scope>IDENTIFICATION</scope>
</reference>
<keyword evidence="3 9" id="KW-0808">Transferase</keyword>
<comment type="subcellular location">
    <subcellularLocation>
        <location evidence="1 9">Golgi apparatus membrane</location>
        <topology evidence="1 9">Single-pass type II membrane protein</topology>
    </subcellularLocation>
</comment>
<keyword evidence="7" id="KW-0472">Membrane</keyword>
<dbReference type="RefSeq" id="XP_065669322.1">
    <property type="nucleotide sequence ID" value="XM_065813250.1"/>
</dbReference>
<keyword evidence="10" id="KW-1185">Reference proteome</keyword>
<comment type="similarity">
    <text evidence="2 9">Belongs to the sulfotransferase 2 family.</text>
</comment>
<dbReference type="PANTHER" id="PTHR12137:SF54">
    <property type="entry name" value="CARBOHYDRATE SULFOTRANSFERASE"/>
    <property type="match status" value="1"/>
</dbReference>
<evidence type="ECO:0000256" key="9">
    <source>
        <dbReference type="RuleBase" id="RU364020"/>
    </source>
</evidence>
<gene>
    <name evidence="11" type="primary">LOC105843663</name>
</gene>
<accession>A0ABM4D4V7</accession>
<evidence type="ECO:0000313" key="11">
    <source>
        <dbReference type="RefSeq" id="XP_065669322.1"/>
    </source>
</evidence>
<organism evidence="10 11">
    <name type="scientific">Hydra vulgaris</name>
    <name type="common">Hydra</name>
    <name type="synonym">Hydra attenuata</name>
    <dbReference type="NCBI Taxonomy" id="6087"/>
    <lineage>
        <taxon>Eukaryota</taxon>
        <taxon>Metazoa</taxon>
        <taxon>Cnidaria</taxon>
        <taxon>Hydrozoa</taxon>
        <taxon>Hydroidolina</taxon>
        <taxon>Anthoathecata</taxon>
        <taxon>Aplanulata</taxon>
        <taxon>Hydridae</taxon>
        <taxon>Hydra</taxon>
    </lineage>
</organism>
<sequence length="288" mass="33922">MPFCNFYFTLKLKEFHVSKNQEKRINQLQLFCLSKPKIDFLKFIRSRENKGHFYVSHEKKLLYCSVPKIASTNWKRVVLLLEGKVKSLTENAKDTIHTIPQTRLFSLISKGEVNHVLKNYLKFFITRHPFERLVSAYRNKFADNNTYFERLFGVPILRMHRANLTNTEYESGKGVTFNEFVHWLIERNVFDAHWAPVYSLCSPCIIPFNFIGKMETLVEDSEEILSLIGAKNIHFPANLTDGYKISSKKLMYDLFSTISGDTIQKLYKMYEADFVAFNYKIPEKLFYN</sequence>
<keyword evidence="4" id="KW-0812">Transmembrane</keyword>
<evidence type="ECO:0000256" key="6">
    <source>
        <dbReference type="ARBA" id="ARBA00023034"/>
    </source>
</evidence>
<dbReference type="GeneID" id="105843663"/>
<evidence type="ECO:0000256" key="2">
    <source>
        <dbReference type="ARBA" id="ARBA00006339"/>
    </source>
</evidence>
<keyword evidence="8 9" id="KW-0325">Glycoprotein</keyword>
<keyword evidence="5" id="KW-1133">Transmembrane helix</keyword>
<dbReference type="InterPro" id="IPR005331">
    <property type="entry name" value="Sulfotransferase"/>
</dbReference>
<dbReference type="Proteomes" id="UP001652625">
    <property type="component" value="Chromosome 12"/>
</dbReference>
<evidence type="ECO:0000256" key="5">
    <source>
        <dbReference type="ARBA" id="ARBA00022989"/>
    </source>
</evidence>